<dbReference type="GO" id="GO:0032259">
    <property type="term" value="P:methylation"/>
    <property type="evidence" value="ECO:0007669"/>
    <property type="project" value="UniProtKB-KW"/>
</dbReference>
<dbReference type="InterPro" id="IPR002935">
    <property type="entry name" value="SAM_O-MeTrfase"/>
</dbReference>
<evidence type="ECO:0000313" key="6">
    <source>
        <dbReference type="Proteomes" id="UP001597041"/>
    </source>
</evidence>
<dbReference type="HAMAP" id="MF_02217">
    <property type="entry name" value="TrmR_methyltr"/>
    <property type="match status" value="1"/>
</dbReference>
<feature type="binding site" evidence="4">
    <location>
        <position position="82"/>
    </location>
    <ligand>
        <name>S-adenosyl-L-methionine</name>
        <dbReference type="ChEBI" id="CHEBI:59789"/>
    </ligand>
</feature>
<dbReference type="InterPro" id="IPR043675">
    <property type="entry name" value="TrmR_methyltr"/>
</dbReference>
<name>A0ABW3NG10_9BACI</name>
<protein>
    <recommendedName>
        <fullName evidence="4">tRNA 5-hydroxyuridine methyltransferase</fullName>
        <ecNumber evidence="4">2.1.1.-</ecNumber>
    </recommendedName>
    <alternativeName>
        <fullName evidence="4">ho5U methyltransferase</fullName>
    </alternativeName>
</protein>
<feature type="binding site" evidence="4">
    <location>
        <position position="131"/>
    </location>
    <ligand>
        <name>S-adenosyl-L-methionine</name>
        <dbReference type="ChEBI" id="CHEBI:59789"/>
    </ligand>
</feature>
<keyword evidence="1 4" id="KW-0489">Methyltransferase</keyword>
<dbReference type="SUPFAM" id="SSF53335">
    <property type="entry name" value="S-adenosyl-L-methionine-dependent methyltransferases"/>
    <property type="match status" value="1"/>
</dbReference>
<comment type="subunit">
    <text evidence="4">Homodimer.</text>
</comment>
<comment type="caution">
    <text evidence="5">The sequence shown here is derived from an EMBL/GenBank/DDBJ whole genome shotgun (WGS) entry which is preliminary data.</text>
</comment>
<feature type="binding site" evidence="4">
    <location>
        <position position="158"/>
    </location>
    <ligand>
        <name>Mg(2+)</name>
        <dbReference type="ChEBI" id="CHEBI:18420"/>
    </ligand>
</feature>
<feature type="binding site" evidence="4">
    <location>
        <position position="157"/>
    </location>
    <ligand>
        <name>Mg(2+)</name>
        <dbReference type="ChEBI" id="CHEBI:18420"/>
    </ligand>
</feature>
<organism evidence="5 6">
    <name type="scientific">Oceanobacillus locisalsi</name>
    <dbReference type="NCBI Taxonomy" id="546107"/>
    <lineage>
        <taxon>Bacteria</taxon>
        <taxon>Bacillati</taxon>
        <taxon>Bacillota</taxon>
        <taxon>Bacilli</taxon>
        <taxon>Bacillales</taxon>
        <taxon>Bacillaceae</taxon>
        <taxon>Oceanobacillus</taxon>
    </lineage>
</organism>
<dbReference type="PROSITE" id="PS51682">
    <property type="entry name" value="SAM_OMT_I"/>
    <property type="match status" value="1"/>
</dbReference>
<dbReference type="PANTHER" id="PTHR10509">
    <property type="entry name" value="O-METHYLTRANSFERASE-RELATED"/>
    <property type="match status" value="1"/>
</dbReference>
<sequence length="212" mass="24066">MDKEIERYLESLLPASSASVEMLENDAEENHVPIIDRNSMHMINLILKVKQPKKILEVGTAIGYSALRMLEGATDADIITIEKDETRYYEAISNIQSWQRDNQIEVIAGDAAEVMQDLAESKKQFDVIFIDAAKGQYQSYFNLADQMLPAGGILITDNVLFRGMVCSDEEAPKKYKTLVRKLRAYNEMLMNHPDYHTSIIPIDDGVSISYKR</sequence>
<keyword evidence="2 4" id="KW-0808">Transferase</keyword>
<dbReference type="InterPro" id="IPR050362">
    <property type="entry name" value="Cation-dep_OMT"/>
</dbReference>
<feature type="binding site" evidence="4">
    <location>
        <begin position="110"/>
        <end position="111"/>
    </location>
    <ligand>
        <name>S-adenosyl-L-methionine</name>
        <dbReference type="ChEBI" id="CHEBI:59789"/>
    </ligand>
</feature>
<proteinExistence type="inferred from homology"/>
<keyword evidence="4" id="KW-0819">tRNA processing</keyword>
<evidence type="ECO:0000313" key="5">
    <source>
        <dbReference type="EMBL" id="MFD1065340.1"/>
    </source>
</evidence>
<keyword evidence="4" id="KW-0479">Metal-binding</keyword>
<dbReference type="EC" id="2.1.1.-" evidence="4"/>
<dbReference type="PANTHER" id="PTHR10509:SF14">
    <property type="entry name" value="CAFFEOYL-COA O-METHYLTRANSFERASE 3-RELATED"/>
    <property type="match status" value="1"/>
</dbReference>
<evidence type="ECO:0000256" key="4">
    <source>
        <dbReference type="HAMAP-Rule" id="MF_02217"/>
    </source>
</evidence>
<accession>A0ABW3NG10</accession>
<feature type="binding site" evidence="4">
    <location>
        <position position="65"/>
    </location>
    <ligand>
        <name>S-adenosyl-L-methionine</name>
        <dbReference type="ChEBI" id="CHEBI:59789"/>
    </ligand>
</feature>
<keyword evidence="4" id="KW-0460">Magnesium</keyword>
<feature type="binding site" evidence="4">
    <location>
        <position position="35"/>
    </location>
    <ligand>
        <name>S-adenosyl-L-methionine</name>
        <dbReference type="ChEBI" id="CHEBI:59789"/>
    </ligand>
</feature>
<dbReference type="Gene3D" id="3.40.50.150">
    <property type="entry name" value="Vaccinia Virus protein VP39"/>
    <property type="match status" value="1"/>
</dbReference>
<dbReference type="GO" id="GO:0008168">
    <property type="term" value="F:methyltransferase activity"/>
    <property type="evidence" value="ECO:0007669"/>
    <property type="project" value="UniProtKB-KW"/>
</dbReference>
<evidence type="ECO:0000256" key="2">
    <source>
        <dbReference type="ARBA" id="ARBA00022679"/>
    </source>
</evidence>
<dbReference type="Pfam" id="PF01596">
    <property type="entry name" value="Methyltransf_3"/>
    <property type="match status" value="1"/>
</dbReference>
<gene>
    <name evidence="4" type="primary">trmR</name>
    <name evidence="5" type="ORF">ACFQ19_04800</name>
</gene>
<feature type="binding site" evidence="4">
    <location>
        <position position="131"/>
    </location>
    <ligand>
        <name>Mg(2+)</name>
        <dbReference type="ChEBI" id="CHEBI:18420"/>
    </ligand>
</feature>
<dbReference type="RefSeq" id="WP_379590948.1">
    <property type="nucleotide sequence ID" value="NZ_JBHTKK010000003.1"/>
</dbReference>
<keyword evidence="6" id="KW-1185">Reference proteome</keyword>
<evidence type="ECO:0000256" key="3">
    <source>
        <dbReference type="ARBA" id="ARBA00022691"/>
    </source>
</evidence>
<dbReference type="CDD" id="cd02440">
    <property type="entry name" value="AdoMet_MTases"/>
    <property type="match status" value="1"/>
</dbReference>
<keyword evidence="3 4" id="KW-0949">S-adenosyl-L-methionine</keyword>
<reference evidence="6" key="1">
    <citation type="journal article" date="2019" name="Int. J. Syst. Evol. Microbiol.">
        <title>The Global Catalogue of Microorganisms (GCM) 10K type strain sequencing project: providing services to taxonomists for standard genome sequencing and annotation.</title>
        <authorList>
            <consortium name="The Broad Institute Genomics Platform"/>
            <consortium name="The Broad Institute Genome Sequencing Center for Infectious Disease"/>
            <person name="Wu L."/>
            <person name="Ma J."/>
        </authorList>
    </citation>
    <scope>NUCLEOTIDE SEQUENCE [LARGE SCALE GENOMIC DNA]</scope>
    <source>
        <strain evidence="6">CCUG 56608</strain>
    </source>
</reference>
<dbReference type="EMBL" id="JBHTKK010000003">
    <property type="protein sequence ID" value="MFD1065340.1"/>
    <property type="molecule type" value="Genomic_DNA"/>
</dbReference>
<comment type="similarity">
    <text evidence="4">Belongs to the class I-like SAM-binding methyltransferase superfamily. Cation-dependent O-methyltransferase family.</text>
</comment>
<comment type="function">
    <text evidence="4">Catalyzes the methylation of 5-hydroxyuridine (ho5U) to form 5-methoxyuridine (mo5U) at position 34 in tRNAs.</text>
</comment>
<dbReference type="Proteomes" id="UP001597041">
    <property type="component" value="Unassembled WGS sequence"/>
</dbReference>
<comment type="catalytic activity">
    <reaction evidence="4">
        <text>5-hydroxyuridine(34) in tRNA + S-adenosyl-L-methionine = 5-methoxyuridine(34) in tRNA + S-adenosyl-L-homocysteine + H(+)</text>
        <dbReference type="Rhea" id="RHEA:60524"/>
        <dbReference type="Rhea" id="RHEA-COMP:13381"/>
        <dbReference type="Rhea" id="RHEA-COMP:15591"/>
        <dbReference type="ChEBI" id="CHEBI:15378"/>
        <dbReference type="ChEBI" id="CHEBI:57856"/>
        <dbReference type="ChEBI" id="CHEBI:59789"/>
        <dbReference type="ChEBI" id="CHEBI:136877"/>
        <dbReference type="ChEBI" id="CHEBI:143860"/>
    </reaction>
</comment>
<dbReference type="InterPro" id="IPR029063">
    <property type="entry name" value="SAM-dependent_MTases_sf"/>
</dbReference>
<evidence type="ECO:0000256" key="1">
    <source>
        <dbReference type="ARBA" id="ARBA00022603"/>
    </source>
</evidence>